<dbReference type="GO" id="GO:0051301">
    <property type="term" value="P:cell division"/>
    <property type="evidence" value="ECO:0007669"/>
    <property type="project" value="InterPro"/>
</dbReference>
<sequence length="449" mass="50062">MKEQKEPMYSVGLDIGNSKMCAVAGKRDLNGKISILHYAEEKYDSDYESMSKGFSKNSQNFEQTASRVLQKLANKSSLDIGSVNCNYSNEFITIKAEREEFTNSGNKFTVNNNTLFQLVRNAKENFRKRNKMECLHPMPTDFFIDGDKIKKYPEGATGNKLTCNFNFIASPKDKIDNFLESTNDLSYGFLESKKGPNSVAIDQLIYTPVADAAASLSIEDKQNGILLINLGSQLTEITVYKDFGLRHTAVLGIGSLAVIKDLSQAFNITEKQAEEVLIASSEKSSKEIEINEVLELEGKDGLPTKQLLQRSVAIVIESRLKEIVGLIASNIIESDYARVLGNGVIISGAVARLDLVKRTFQKSFSPLIVRVADSVRNIDNNSFFELSHPKYSTAVGLMLSTLKSADDRLPMSNVLKEKRKLPLSSFLKNNPITTFLERLEDPELRQTYS</sequence>
<protein>
    <recommendedName>
        <fullName evidence="1">SHS2 domain-containing protein</fullName>
    </recommendedName>
</protein>
<name>A0A2Z4GFX4_9BACT</name>
<feature type="domain" description="SHS2" evidence="1">
    <location>
        <begin position="10"/>
        <end position="215"/>
    </location>
</feature>
<reference evidence="2 3" key="1">
    <citation type="submission" date="2018-05" db="EMBL/GenBank/DDBJ databases">
        <title>Complete genome sequence of Arcticibacterium luteifluviistationis SM1504T, a cytophagaceae bacterium isolated from Arctic surface seawater.</title>
        <authorList>
            <person name="Li Y."/>
            <person name="Qin Q.-L."/>
        </authorList>
    </citation>
    <scope>NUCLEOTIDE SEQUENCE [LARGE SCALE GENOMIC DNA]</scope>
    <source>
        <strain evidence="2 3">SM1504</strain>
    </source>
</reference>
<dbReference type="GO" id="GO:0009898">
    <property type="term" value="C:cytoplasmic side of plasma membrane"/>
    <property type="evidence" value="ECO:0007669"/>
    <property type="project" value="TreeGrafter"/>
</dbReference>
<dbReference type="GO" id="GO:0032153">
    <property type="term" value="C:cell division site"/>
    <property type="evidence" value="ECO:0007669"/>
    <property type="project" value="TreeGrafter"/>
</dbReference>
<keyword evidence="3" id="KW-1185">Reference proteome</keyword>
<dbReference type="EMBL" id="CP029480">
    <property type="protein sequence ID" value="AWW00072.1"/>
    <property type="molecule type" value="Genomic_DNA"/>
</dbReference>
<dbReference type="OrthoDB" id="9768127at2"/>
<gene>
    <name evidence="2" type="ORF">DJ013_18625</name>
</gene>
<evidence type="ECO:0000313" key="3">
    <source>
        <dbReference type="Proteomes" id="UP000249873"/>
    </source>
</evidence>
<organism evidence="2 3">
    <name type="scientific">Arcticibacterium luteifluviistationis</name>
    <dbReference type="NCBI Taxonomy" id="1784714"/>
    <lineage>
        <taxon>Bacteria</taxon>
        <taxon>Pseudomonadati</taxon>
        <taxon>Bacteroidota</taxon>
        <taxon>Cytophagia</taxon>
        <taxon>Cytophagales</taxon>
        <taxon>Leadbetterellaceae</taxon>
        <taxon>Arcticibacterium</taxon>
    </lineage>
</organism>
<dbReference type="Gene3D" id="3.30.420.40">
    <property type="match status" value="1"/>
</dbReference>
<dbReference type="KEGG" id="als:DJ013_18625"/>
<dbReference type="PANTHER" id="PTHR32432:SF4">
    <property type="entry name" value="CELL DIVISION PROTEIN FTSA"/>
    <property type="match status" value="1"/>
</dbReference>
<dbReference type="RefSeq" id="WP_111373439.1">
    <property type="nucleotide sequence ID" value="NZ_CP029480.1"/>
</dbReference>
<accession>A0A2Z4GFX4</accession>
<dbReference type="InterPro" id="IPR003494">
    <property type="entry name" value="SHS2_FtsA"/>
</dbReference>
<dbReference type="AlphaFoldDB" id="A0A2Z4GFX4"/>
<dbReference type="SMART" id="SM00842">
    <property type="entry name" value="FtsA"/>
    <property type="match status" value="1"/>
</dbReference>
<dbReference type="Proteomes" id="UP000249873">
    <property type="component" value="Chromosome"/>
</dbReference>
<evidence type="ECO:0000259" key="1">
    <source>
        <dbReference type="SMART" id="SM00842"/>
    </source>
</evidence>
<evidence type="ECO:0000313" key="2">
    <source>
        <dbReference type="EMBL" id="AWW00072.1"/>
    </source>
</evidence>
<dbReference type="Gene3D" id="3.30.1490.110">
    <property type="match status" value="1"/>
</dbReference>
<dbReference type="Pfam" id="PF14450">
    <property type="entry name" value="FtsA"/>
    <property type="match status" value="1"/>
</dbReference>
<dbReference type="InterPro" id="IPR043129">
    <property type="entry name" value="ATPase_NBD"/>
</dbReference>
<proteinExistence type="predicted"/>
<dbReference type="InterPro" id="IPR050696">
    <property type="entry name" value="FtsA/MreB"/>
</dbReference>
<dbReference type="PANTHER" id="PTHR32432">
    <property type="entry name" value="CELL DIVISION PROTEIN FTSA-RELATED"/>
    <property type="match status" value="1"/>
</dbReference>
<dbReference type="SUPFAM" id="SSF53067">
    <property type="entry name" value="Actin-like ATPase domain"/>
    <property type="match status" value="2"/>
</dbReference>